<organism evidence="4 5">
    <name type="scientific">Mycolicibacterium cosmeticum</name>
    <dbReference type="NCBI Taxonomy" id="258533"/>
    <lineage>
        <taxon>Bacteria</taxon>
        <taxon>Bacillati</taxon>
        <taxon>Actinomycetota</taxon>
        <taxon>Actinomycetes</taxon>
        <taxon>Mycobacteriales</taxon>
        <taxon>Mycobacteriaceae</taxon>
        <taxon>Mycolicibacterium</taxon>
    </lineage>
</organism>
<dbReference type="InterPro" id="IPR009057">
    <property type="entry name" value="Homeodomain-like_sf"/>
</dbReference>
<dbReference type="Proteomes" id="UP000028870">
    <property type="component" value="Unassembled WGS sequence"/>
</dbReference>
<dbReference type="STRING" id="258533.BN977_03016"/>
<gene>
    <name evidence="4" type="ORF">BN977_03016</name>
</gene>
<dbReference type="GO" id="GO:0003700">
    <property type="term" value="F:DNA-binding transcription factor activity"/>
    <property type="evidence" value="ECO:0007669"/>
    <property type="project" value="TreeGrafter"/>
</dbReference>
<feature type="domain" description="HTH tetR-type" evidence="3">
    <location>
        <begin position="31"/>
        <end position="91"/>
    </location>
</feature>
<dbReference type="PANTHER" id="PTHR30055">
    <property type="entry name" value="HTH-TYPE TRANSCRIPTIONAL REGULATOR RUTR"/>
    <property type="match status" value="1"/>
</dbReference>
<dbReference type="EMBL" id="CCBB010000001">
    <property type="protein sequence ID" value="CDO08197.1"/>
    <property type="molecule type" value="Genomic_DNA"/>
</dbReference>
<evidence type="ECO:0000256" key="1">
    <source>
        <dbReference type="ARBA" id="ARBA00023125"/>
    </source>
</evidence>
<dbReference type="InterPro" id="IPR001647">
    <property type="entry name" value="HTH_TetR"/>
</dbReference>
<evidence type="ECO:0000259" key="3">
    <source>
        <dbReference type="PROSITE" id="PS50977"/>
    </source>
</evidence>
<sequence length="218" mass="24176">MWIYDRHRQKGREVNAVAVPGRARLPGGDPLFYRRRILEAMAESIAEVGYANTMVADVVRRARTSKSKFYAEFSDREACLVALLSEANDANLAAVAAAVDAAAPWQTQVRQAVETWFDWAERRRPLTLAWIRDVPALGPSARSLQRMAMERFVELVRTLSDTQELKAIGIQPVPHARAVLLIGGLRELTAHTVEHDQPLAAVTEEAVRSAIALINPAD</sequence>
<keyword evidence="1 2" id="KW-0238">DNA-binding</keyword>
<dbReference type="eggNOG" id="COG1309">
    <property type="taxonomic scope" value="Bacteria"/>
</dbReference>
<comment type="caution">
    <text evidence="4">The sequence shown here is derived from an EMBL/GenBank/DDBJ whole genome shotgun (WGS) entry which is preliminary data.</text>
</comment>
<dbReference type="PROSITE" id="PS50977">
    <property type="entry name" value="HTH_TETR_2"/>
    <property type="match status" value="1"/>
</dbReference>
<protein>
    <submittedName>
        <fullName evidence="4">TetR family transcriptional regulator</fullName>
    </submittedName>
</protein>
<dbReference type="PANTHER" id="PTHR30055:SF187">
    <property type="entry name" value="TRANSCRIPTIONAL REGULATORY PROTEIN"/>
    <property type="match status" value="1"/>
</dbReference>
<dbReference type="SUPFAM" id="SSF46689">
    <property type="entry name" value="Homeodomain-like"/>
    <property type="match status" value="1"/>
</dbReference>
<dbReference type="Gene3D" id="1.10.357.10">
    <property type="entry name" value="Tetracycline Repressor, domain 2"/>
    <property type="match status" value="1"/>
</dbReference>
<evidence type="ECO:0000256" key="2">
    <source>
        <dbReference type="PROSITE-ProRule" id="PRU00335"/>
    </source>
</evidence>
<evidence type="ECO:0000313" key="5">
    <source>
        <dbReference type="Proteomes" id="UP000028870"/>
    </source>
</evidence>
<keyword evidence="5" id="KW-1185">Reference proteome</keyword>
<name>W9AZ53_MYCCO</name>
<dbReference type="AlphaFoldDB" id="W9AZ53"/>
<dbReference type="GO" id="GO:0000976">
    <property type="term" value="F:transcription cis-regulatory region binding"/>
    <property type="evidence" value="ECO:0007669"/>
    <property type="project" value="TreeGrafter"/>
</dbReference>
<evidence type="ECO:0000313" key="4">
    <source>
        <dbReference type="EMBL" id="CDO08197.1"/>
    </source>
</evidence>
<dbReference type="InterPro" id="IPR050109">
    <property type="entry name" value="HTH-type_TetR-like_transc_reg"/>
</dbReference>
<reference evidence="4" key="1">
    <citation type="submission" date="2014-03" db="EMBL/GenBank/DDBJ databases">
        <title>Draft Genome Sequence of Mycobacterium cosmeticum DSM 44829.</title>
        <authorList>
            <person name="Croce O."/>
            <person name="Robert C."/>
            <person name="Raoult D."/>
            <person name="Drancourt M."/>
        </authorList>
    </citation>
    <scope>NUCLEOTIDE SEQUENCE [LARGE SCALE GENOMIC DNA]</scope>
    <source>
        <strain evidence="4">DSM 44829</strain>
    </source>
</reference>
<reference evidence="4" key="2">
    <citation type="submission" date="2014-03" db="EMBL/GenBank/DDBJ databases">
        <authorList>
            <person name="Urmite Genomes"/>
        </authorList>
    </citation>
    <scope>NUCLEOTIDE SEQUENCE</scope>
    <source>
        <strain evidence="4">DSM 44829</strain>
    </source>
</reference>
<accession>W9AZ53</accession>
<dbReference type="Pfam" id="PF00440">
    <property type="entry name" value="TetR_N"/>
    <property type="match status" value="1"/>
</dbReference>
<feature type="DNA-binding region" description="H-T-H motif" evidence="2">
    <location>
        <begin position="54"/>
        <end position="73"/>
    </location>
</feature>
<proteinExistence type="predicted"/>